<reference evidence="1 2" key="1">
    <citation type="journal article" date="2015" name="Int. J. Syst. Evol. Microbiol.">
        <title>Sporolactobacillus shoreae sp. nov. and Sporolactobacillus spathodeae sp. nov., two spore-forming lactic acid bacteria isolated from tree barks in Thailand.</title>
        <authorList>
            <person name="Thamacharoensuk T."/>
            <person name="Kitahara M."/>
            <person name="Ohkuma M."/>
            <person name="Thongchul N."/>
            <person name="Tanasupawat S."/>
        </authorList>
    </citation>
    <scope>NUCLEOTIDE SEQUENCE [LARGE SCALE GENOMIC DNA]</scope>
    <source>
        <strain evidence="1 2">BK92</strain>
    </source>
</reference>
<dbReference type="Proteomes" id="UP000298347">
    <property type="component" value="Unassembled WGS sequence"/>
</dbReference>
<dbReference type="AlphaFoldDB" id="A0A4Z0GKW3"/>
<evidence type="ECO:0000313" key="2">
    <source>
        <dbReference type="Proteomes" id="UP000298347"/>
    </source>
</evidence>
<protein>
    <submittedName>
        <fullName evidence="1">Uncharacterized protein</fullName>
    </submittedName>
</protein>
<dbReference type="RefSeq" id="WP_135349556.1">
    <property type="nucleotide sequence ID" value="NZ_SRJD01000021.1"/>
</dbReference>
<sequence length="67" mass="7222">MKLKLALLISVAFSYLYFFTPGSLTLNQVADRIITGDSTHSSDFVKVADRIITGDGVNPSDSTKVAD</sequence>
<gene>
    <name evidence="1" type="ORF">E4665_14730</name>
</gene>
<evidence type="ECO:0000313" key="1">
    <source>
        <dbReference type="EMBL" id="TGA96660.1"/>
    </source>
</evidence>
<dbReference type="OrthoDB" id="9888366at2"/>
<keyword evidence="2" id="KW-1185">Reference proteome</keyword>
<dbReference type="EMBL" id="SRJD01000021">
    <property type="protein sequence ID" value="TGA96660.1"/>
    <property type="molecule type" value="Genomic_DNA"/>
</dbReference>
<proteinExistence type="predicted"/>
<organism evidence="1 2">
    <name type="scientific">Sporolactobacillus shoreae</name>
    <dbReference type="NCBI Taxonomy" id="1465501"/>
    <lineage>
        <taxon>Bacteria</taxon>
        <taxon>Bacillati</taxon>
        <taxon>Bacillota</taxon>
        <taxon>Bacilli</taxon>
        <taxon>Bacillales</taxon>
        <taxon>Sporolactobacillaceae</taxon>
        <taxon>Sporolactobacillus</taxon>
    </lineage>
</organism>
<accession>A0A4Z0GKW3</accession>
<comment type="caution">
    <text evidence="1">The sequence shown here is derived from an EMBL/GenBank/DDBJ whole genome shotgun (WGS) entry which is preliminary data.</text>
</comment>
<name>A0A4Z0GKW3_9BACL</name>